<accession>A0A9W3JRL8</accession>
<proteinExistence type="predicted"/>
<sequence length="168" mass="18594">MKKILTSLMLIGLVVFGFILPSNNASAAENTPLVDKVQITNIGNNEYIDYGQGKKYRVYAYKNTTFKGYAYDANGQAVPAGTTFYIYFDGALNFAKKDILCTVGANGAFEGSVEMPSGKGNYSFWASRSTHYYDIVNLGYYNGPNKTNPISKANEKTVYHYSHGVYHP</sequence>
<evidence type="ECO:0008006" key="4">
    <source>
        <dbReference type="Google" id="ProtNLM"/>
    </source>
</evidence>
<dbReference type="KEGG" id="btn:BTF1_17070"/>
<protein>
    <recommendedName>
        <fullName evidence="4">Group-specific protein</fullName>
    </recommendedName>
</protein>
<name>A0A9W3JRL8_BACTU</name>
<dbReference type="RefSeq" id="WP_000722940.1">
    <property type="nucleotide sequence ID" value="NC_018508.1"/>
</dbReference>
<gene>
    <name evidence="2" type="ORF">BTF1_17070</name>
</gene>
<evidence type="ECO:0000313" key="3">
    <source>
        <dbReference type="Proteomes" id="UP000005257"/>
    </source>
</evidence>
<evidence type="ECO:0000313" key="2">
    <source>
        <dbReference type="EMBL" id="AFQ27585.1"/>
    </source>
</evidence>
<dbReference type="AlphaFoldDB" id="A0A9W3JRL8"/>
<dbReference type="Proteomes" id="UP000005257">
    <property type="component" value="Chromosome"/>
</dbReference>
<feature type="signal peptide" evidence="1">
    <location>
        <begin position="1"/>
        <end position="27"/>
    </location>
</feature>
<reference evidence="2 3" key="1">
    <citation type="journal article" date="2013" name="Genome Announc.">
        <title>Complete Genome Sequence of Bacillus thuringiensis Serovar Israelensis Strain HD-789.</title>
        <authorList>
            <person name="Doggett N.A."/>
            <person name="Stubben C.J."/>
            <person name="Chertkov O."/>
            <person name="Bruce D.C."/>
            <person name="Detter J.C."/>
            <person name="Johnson S.L."/>
            <person name="Han C.S."/>
        </authorList>
    </citation>
    <scope>NUCLEOTIDE SEQUENCE [LARGE SCALE GENOMIC DNA]</scope>
    <source>
        <strain evidence="2 3">HD-789</strain>
    </source>
</reference>
<keyword evidence="1" id="KW-0732">Signal</keyword>
<feature type="chain" id="PRO_5040960151" description="Group-specific protein" evidence="1">
    <location>
        <begin position="28"/>
        <end position="168"/>
    </location>
</feature>
<organism evidence="2 3">
    <name type="scientific">Bacillus thuringiensis HD-789</name>
    <dbReference type="NCBI Taxonomy" id="1217737"/>
    <lineage>
        <taxon>Bacteria</taxon>
        <taxon>Bacillati</taxon>
        <taxon>Bacillota</taxon>
        <taxon>Bacilli</taxon>
        <taxon>Bacillales</taxon>
        <taxon>Bacillaceae</taxon>
        <taxon>Bacillus</taxon>
        <taxon>Bacillus cereus group</taxon>
    </lineage>
</organism>
<evidence type="ECO:0000256" key="1">
    <source>
        <dbReference type="SAM" id="SignalP"/>
    </source>
</evidence>
<dbReference type="EMBL" id="CP003763">
    <property type="protein sequence ID" value="AFQ27585.1"/>
    <property type="molecule type" value="Genomic_DNA"/>
</dbReference>